<evidence type="ECO:0000256" key="1">
    <source>
        <dbReference type="SAM" id="SignalP"/>
    </source>
</evidence>
<evidence type="ECO:0000313" key="3">
    <source>
        <dbReference type="Proteomes" id="UP000272771"/>
    </source>
</evidence>
<keyword evidence="1" id="KW-0732">Signal</keyword>
<feature type="chain" id="PRO_5018694609" description="Periplasmic protein" evidence="1">
    <location>
        <begin position="22"/>
        <end position="163"/>
    </location>
</feature>
<dbReference type="AlphaFoldDB" id="A0A3S5F9S2"/>
<dbReference type="RefSeq" id="WP_004284537.1">
    <property type="nucleotide sequence ID" value="NZ_CAUJRG010000010.1"/>
</dbReference>
<evidence type="ECO:0000313" key="2">
    <source>
        <dbReference type="EMBL" id="VEJ51296.1"/>
    </source>
</evidence>
<reference evidence="2 3" key="1">
    <citation type="submission" date="2018-12" db="EMBL/GenBank/DDBJ databases">
        <authorList>
            <consortium name="Pathogen Informatics"/>
        </authorList>
    </citation>
    <scope>NUCLEOTIDE SEQUENCE [LARGE SCALE GENOMIC DNA]</scope>
    <source>
        <strain evidence="2 3">NCTC12742</strain>
    </source>
</reference>
<name>A0A3S5F9S2_9NEIS</name>
<dbReference type="OrthoDB" id="8912642at2"/>
<dbReference type="EMBL" id="LR134533">
    <property type="protein sequence ID" value="VEJ51296.1"/>
    <property type="molecule type" value="Genomic_DNA"/>
</dbReference>
<sequence>MNKQYFTALCAAALMSAAALASPHHHSKLYTLEELTVPVAAEGVSVDDDVAAPVVALMPFIIKKEQELKLTPQQIDALTEYRKANAPIRMALLKNIRTLRGNLRRAVLENAPQSERDALMDKIAQAELMHMQSRNRCADMVRKTLTPARFAQLKAMYLQDLKD</sequence>
<keyword evidence="3" id="KW-1185">Reference proteome</keyword>
<protein>
    <recommendedName>
        <fullName evidence="4">Periplasmic protein</fullName>
    </recommendedName>
</protein>
<proteinExistence type="predicted"/>
<organism evidence="2 3">
    <name type="scientific">Neisseria weaveri</name>
    <dbReference type="NCBI Taxonomy" id="28091"/>
    <lineage>
        <taxon>Bacteria</taxon>
        <taxon>Pseudomonadati</taxon>
        <taxon>Pseudomonadota</taxon>
        <taxon>Betaproteobacteria</taxon>
        <taxon>Neisseriales</taxon>
        <taxon>Neisseriaceae</taxon>
        <taxon>Neisseria</taxon>
    </lineage>
</organism>
<dbReference type="Proteomes" id="UP000272771">
    <property type="component" value="Chromosome"/>
</dbReference>
<feature type="signal peptide" evidence="1">
    <location>
        <begin position="1"/>
        <end position="21"/>
    </location>
</feature>
<gene>
    <name evidence="2" type="ORF">NCTC12742_01175</name>
</gene>
<dbReference type="Gene3D" id="1.20.120.1490">
    <property type="match status" value="1"/>
</dbReference>
<accession>A0A3S5F9S2</accession>
<evidence type="ECO:0008006" key="4">
    <source>
        <dbReference type="Google" id="ProtNLM"/>
    </source>
</evidence>